<evidence type="ECO:0000313" key="2">
    <source>
        <dbReference type="Proteomes" id="UP000054226"/>
    </source>
</evidence>
<dbReference type="AlphaFoldDB" id="M2ZZB9"/>
<dbReference type="RefSeq" id="WP_007027970.1">
    <property type="nucleotide sequence ID" value="NZ_AOHO01000012.1"/>
</dbReference>
<dbReference type="Proteomes" id="UP000054226">
    <property type="component" value="Unassembled WGS sequence"/>
</dbReference>
<organism evidence="1 2">
    <name type="scientific">Amycolatopsis decaplanina DSM 44594</name>
    <dbReference type="NCBI Taxonomy" id="1284240"/>
    <lineage>
        <taxon>Bacteria</taxon>
        <taxon>Bacillati</taxon>
        <taxon>Actinomycetota</taxon>
        <taxon>Actinomycetes</taxon>
        <taxon>Pseudonocardiales</taxon>
        <taxon>Pseudonocardiaceae</taxon>
        <taxon>Amycolatopsis</taxon>
    </lineage>
</organism>
<evidence type="ECO:0000313" key="1">
    <source>
        <dbReference type="EMBL" id="EME65649.1"/>
    </source>
</evidence>
<keyword evidence="2" id="KW-1185">Reference proteome</keyword>
<name>M2ZZB9_9PSEU</name>
<reference evidence="1 2" key="1">
    <citation type="journal article" date="2013" name="Genome Announc.">
        <title>Draft Genome Sequence of Amycolatopsis decaplanina Strain DSM 44594T.</title>
        <authorList>
            <person name="Kaur N."/>
            <person name="Kumar S."/>
            <person name="Bala M."/>
            <person name="Raghava G.P."/>
            <person name="Mayilraj S."/>
        </authorList>
    </citation>
    <scope>NUCLEOTIDE SEQUENCE [LARGE SCALE GENOMIC DNA]</scope>
    <source>
        <strain evidence="1 2">DSM 44594</strain>
    </source>
</reference>
<protein>
    <submittedName>
        <fullName evidence="1">Uncharacterized protein</fullName>
    </submittedName>
</protein>
<proteinExistence type="predicted"/>
<dbReference type="PATRIC" id="fig|1284240.4.peg.16"/>
<dbReference type="EMBL" id="AOHO01000012">
    <property type="protein sequence ID" value="EME65649.1"/>
    <property type="molecule type" value="Genomic_DNA"/>
</dbReference>
<comment type="caution">
    <text evidence="1">The sequence shown here is derived from an EMBL/GenBank/DDBJ whole genome shotgun (WGS) entry which is preliminary data.</text>
</comment>
<gene>
    <name evidence="1" type="ORF">H074_00097</name>
</gene>
<accession>M2ZZB9</accession>
<sequence length="130" mass="14561">MIVVQWENSLPFAVFETIDDYNIAYPQARMPYHGDVRGRSRSFTCAASGLWDDLTVSGHKYILDFLPGDVAGSRGLACEGTVVATRWGNPPVLLLAERVPLRWAWEVITKAWPTTLDSAARVLHSTTRER</sequence>